<dbReference type="GO" id="GO:0006974">
    <property type="term" value="P:DNA damage response"/>
    <property type="evidence" value="ECO:0007669"/>
    <property type="project" value="TreeGrafter"/>
</dbReference>
<dbReference type="InterPro" id="IPR027417">
    <property type="entry name" value="P-loop_NTPase"/>
</dbReference>
<proteinExistence type="predicted"/>
<feature type="domain" description="SNF2 N-terminal" evidence="1">
    <location>
        <begin position="30"/>
        <end position="184"/>
    </location>
</feature>
<dbReference type="PANTHER" id="PTHR45865:SF1">
    <property type="entry name" value="E3 UBIQUITIN-PROTEIN LIGASE SHPRH"/>
    <property type="match status" value="1"/>
</dbReference>
<dbReference type="GO" id="GO:0000209">
    <property type="term" value="P:protein polyubiquitination"/>
    <property type="evidence" value="ECO:0007669"/>
    <property type="project" value="TreeGrafter"/>
</dbReference>
<dbReference type="InterPro" id="IPR000330">
    <property type="entry name" value="SNF2_N"/>
</dbReference>
<evidence type="ECO:0000259" key="1">
    <source>
        <dbReference type="Pfam" id="PF00176"/>
    </source>
</evidence>
<accession>A0A158Q687</accession>
<dbReference type="GO" id="GO:0005524">
    <property type="term" value="F:ATP binding"/>
    <property type="evidence" value="ECO:0007669"/>
    <property type="project" value="InterPro"/>
</dbReference>
<dbReference type="InterPro" id="IPR038718">
    <property type="entry name" value="SNF2-like_sf"/>
</dbReference>
<dbReference type="SUPFAM" id="SSF52540">
    <property type="entry name" value="P-loop containing nucleoside triphosphate hydrolases"/>
    <property type="match status" value="1"/>
</dbReference>
<dbReference type="WBParaSite" id="DME_0000937301-mRNA-1">
    <property type="protein sequence ID" value="DME_0000937301-mRNA-1"/>
    <property type="gene ID" value="DME_0000937301"/>
</dbReference>
<evidence type="ECO:0000313" key="2">
    <source>
        <dbReference type="Proteomes" id="UP000038040"/>
    </source>
</evidence>
<dbReference type="GO" id="GO:0005634">
    <property type="term" value="C:nucleus"/>
    <property type="evidence" value="ECO:0007669"/>
    <property type="project" value="TreeGrafter"/>
</dbReference>
<reference evidence="3" key="1">
    <citation type="submission" date="2016-04" db="UniProtKB">
        <authorList>
            <consortium name="WormBaseParasite"/>
        </authorList>
    </citation>
    <scope>IDENTIFICATION</scope>
</reference>
<dbReference type="AlphaFoldDB" id="A0A158Q687"/>
<protein>
    <submittedName>
        <fullName evidence="3">SNF2_N domain-containing protein</fullName>
    </submittedName>
</protein>
<organism evidence="2 3">
    <name type="scientific">Dracunculus medinensis</name>
    <name type="common">Guinea worm</name>
    <dbReference type="NCBI Taxonomy" id="318479"/>
    <lineage>
        <taxon>Eukaryota</taxon>
        <taxon>Metazoa</taxon>
        <taxon>Ecdysozoa</taxon>
        <taxon>Nematoda</taxon>
        <taxon>Chromadorea</taxon>
        <taxon>Rhabditida</taxon>
        <taxon>Spirurina</taxon>
        <taxon>Dracunculoidea</taxon>
        <taxon>Dracunculidae</taxon>
        <taxon>Dracunculus</taxon>
    </lineage>
</organism>
<name>A0A158Q687_DRAME</name>
<feature type="domain" description="SNF2 N-terminal" evidence="1">
    <location>
        <begin position="189"/>
        <end position="278"/>
    </location>
</feature>
<evidence type="ECO:0000313" key="3">
    <source>
        <dbReference type="WBParaSite" id="DME_0000937301-mRNA-1"/>
    </source>
</evidence>
<dbReference type="InterPro" id="IPR052583">
    <property type="entry name" value="ATP-helicase/E3_Ub-Ligase"/>
</dbReference>
<sequence length="279" mass="31710">LISHTRSPIDKWSINVNDIIPSLPYFNGGFQKDAIRFLLTRELNPSSDYLSRNSFVVLPTTPSLLFSPISGAMNFGGILADEMGLGKTVEILSLIMTHQRDGSVSMSDEKVEIIDEIRIIVNDLISNVVASIDGCEKLFKKVFYSCYYHIILDDILPIRATLIIAPATICHQWYEEIKRHIRSNVAVDMVENTNSIISEMCWKLSAVNRWCITGTPIVNSLENLFGLVCFLGIEPFCNQTWWKNSIWFPYQNGIVSPLINLFSKIMWRNKKIDVSKQVS</sequence>
<dbReference type="GO" id="GO:0061630">
    <property type="term" value="F:ubiquitin protein ligase activity"/>
    <property type="evidence" value="ECO:0007669"/>
    <property type="project" value="TreeGrafter"/>
</dbReference>
<dbReference type="Gene3D" id="3.40.50.10810">
    <property type="entry name" value="Tandem AAA-ATPase domain"/>
    <property type="match status" value="2"/>
</dbReference>
<dbReference type="PANTHER" id="PTHR45865">
    <property type="entry name" value="E3 UBIQUITIN-PROTEIN LIGASE SHPRH FAMILY MEMBER"/>
    <property type="match status" value="1"/>
</dbReference>
<dbReference type="Proteomes" id="UP000038040">
    <property type="component" value="Unplaced"/>
</dbReference>
<dbReference type="Pfam" id="PF00176">
    <property type="entry name" value="SNF2-rel_dom"/>
    <property type="match status" value="2"/>
</dbReference>